<accession>A0A6J7E830</accession>
<dbReference type="EMBL" id="CAFBLP010000027">
    <property type="protein sequence ID" value="CAB4878731.1"/>
    <property type="molecule type" value="Genomic_DNA"/>
</dbReference>
<proteinExistence type="predicted"/>
<reference evidence="2" key="1">
    <citation type="submission" date="2020-05" db="EMBL/GenBank/DDBJ databases">
        <authorList>
            <person name="Chiriac C."/>
            <person name="Salcher M."/>
            <person name="Ghai R."/>
            <person name="Kavagutti S V."/>
        </authorList>
    </citation>
    <scope>NUCLEOTIDE SEQUENCE</scope>
</reference>
<name>A0A6J7E830_9ZZZZ</name>
<gene>
    <name evidence="2" type="ORF">UFOPK3376_01298</name>
</gene>
<feature type="region of interest" description="Disordered" evidence="1">
    <location>
        <begin position="116"/>
        <end position="227"/>
    </location>
</feature>
<sequence>MHVDRRAQRGGLGGRTAGGLIRAAGIVGDVATQVVDELRGSGAARTGVHRRVEGLSTAAVGACTGDRRSTGRAHGVCREQRVGQPETLIRVDGPTEGIGDVVRECGVRRCGHPARDGSAGVGGVGRKSGVDGRHRRQLGRTATRQSGGEGAQDRSTYIGGVGDKRAGRDRNLVGRIDSTAHTTRSTIDRVAGERGTHDRGWAGGDVHRSAEQRGTVAAEGAASDGQRCSHHRIRSCSHGVAHRWRPGRISVGSDRSTEILADLSGVTGERGVGEVADVRRDGTAVPTGDVGLEARSANDG</sequence>
<organism evidence="2">
    <name type="scientific">freshwater metagenome</name>
    <dbReference type="NCBI Taxonomy" id="449393"/>
    <lineage>
        <taxon>unclassified sequences</taxon>
        <taxon>metagenomes</taxon>
        <taxon>ecological metagenomes</taxon>
    </lineage>
</organism>
<protein>
    <submittedName>
        <fullName evidence="2">Unannotated protein</fullName>
    </submittedName>
</protein>
<dbReference type="AlphaFoldDB" id="A0A6J7E830"/>
<feature type="compositionally biased region" description="Basic and acidic residues" evidence="1">
    <location>
        <begin position="162"/>
        <end position="172"/>
    </location>
</feature>
<evidence type="ECO:0000256" key="1">
    <source>
        <dbReference type="SAM" id="MobiDB-lite"/>
    </source>
</evidence>
<feature type="compositionally biased region" description="Basic and acidic residues" evidence="1">
    <location>
        <begin position="186"/>
        <end position="211"/>
    </location>
</feature>
<evidence type="ECO:0000313" key="2">
    <source>
        <dbReference type="EMBL" id="CAB4878731.1"/>
    </source>
</evidence>